<sequence length="70" mass="8433">MQLSYKKFTEKLSHRNSSQRNSPTNSSYRRPVQLCKTRHFHWHSNLTYTAKHNEFILTSSETIWVHSQIQ</sequence>
<evidence type="ECO:0000313" key="3">
    <source>
        <dbReference type="Proteomes" id="UP000296049"/>
    </source>
</evidence>
<feature type="compositionally biased region" description="Polar residues" evidence="1">
    <location>
        <begin position="15"/>
        <end position="28"/>
    </location>
</feature>
<name>R0JQG0_ANAPL</name>
<gene>
    <name evidence="2" type="ORF">Anapl_04573</name>
</gene>
<reference evidence="3" key="1">
    <citation type="journal article" date="2013" name="Nat. Genet.">
        <title>The duck genome and transcriptome provide insight into an avian influenza virus reservoir species.</title>
        <authorList>
            <person name="Huang Y."/>
            <person name="Li Y."/>
            <person name="Burt D.W."/>
            <person name="Chen H."/>
            <person name="Zhang Y."/>
            <person name="Qian W."/>
            <person name="Kim H."/>
            <person name="Gan S."/>
            <person name="Zhao Y."/>
            <person name="Li J."/>
            <person name="Yi K."/>
            <person name="Feng H."/>
            <person name="Zhu P."/>
            <person name="Li B."/>
            <person name="Liu Q."/>
            <person name="Fairley S."/>
            <person name="Magor K.E."/>
            <person name="Du Z."/>
            <person name="Hu X."/>
            <person name="Goodman L."/>
            <person name="Tafer H."/>
            <person name="Vignal A."/>
            <person name="Lee T."/>
            <person name="Kim K.W."/>
            <person name="Sheng Z."/>
            <person name="An Y."/>
            <person name="Searle S."/>
            <person name="Herrero J."/>
            <person name="Groenen M.A."/>
            <person name="Crooijmans R.P."/>
            <person name="Faraut T."/>
            <person name="Cai Q."/>
            <person name="Webster R.G."/>
            <person name="Aldridge J.R."/>
            <person name="Warren W.C."/>
            <person name="Bartschat S."/>
            <person name="Kehr S."/>
            <person name="Marz M."/>
            <person name="Stadler P.F."/>
            <person name="Smith J."/>
            <person name="Kraus R.H."/>
            <person name="Zhao Y."/>
            <person name="Ren L."/>
            <person name="Fei J."/>
            <person name="Morisson M."/>
            <person name="Kaiser P."/>
            <person name="Griffin D.K."/>
            <person name="Rao M."/>
            <person name="Pitel F."/>
            <person name="Wang J."/>
            <person name="Li N."/>
        </authorList>
    </citation>
    <scope>NUCLEOTIDE SEQUENCE [LARGE SCALE GENOMIC DNA]</scope>
</reference>
<dbReference type="AlphaFoldDB" id="R0JQG0"/>
<dbReference type="EMBL" id="KB743301">
    <property type="protein sequence ID" value="EOA99610.1"/>
    <property type="molecule type" value="Genomic_DNA"/>
</dbReference>
<protein>
    <submittedName>
        <fullName evidence="2">Uncharacterized protein</fullName>
    </submittedName>
</protein>
<feature type="region of interest" description="Disordered" evidence="1">
    <location>
        <begin position="1"/>
        <end position="30"/>
    </location>
</feature>
<evidence type="ECO:0000313" key="2">
    <source>
        <dbReference type="EMBL" id="EOA99610.1"/>
    </source>
</evidence>
<accession>R0JQG0</accession>
<organism evidence="2 3">
    <name type="scientific">Anas platyrhynchos</name>
    <name type="common">Mallard</name>
    <name type="synonym">Anas boschas</name>
    <dbReference type="NCBI Taxonomy" id="8839"/>
    <lineage>
        <taxon>Eukaryota</taxon>
        <taxon>Metazoa</taxon>
        <taxon>Chordata</taxon>
        <taxon>Craniata</taxon>
        <taxon>Vertebrata</taxon>
        <taxon>Euteleostomi</taxon>
        <taxon>Archelosauria</taxon>
        <taxon>Archosauria</taxon>
        <taxon>Dinosauria</taxon>
        <taxon>Saurischia</taxon>
        <taxon>Theropoda</taxon>
        <taxon>Coelurosauria</taxon>
        <taxon>Aves</taxon>
        <taxon>Neognathae</taxon>
        <taxon>Galloanserae</taxon>
        <taxon>Anseriformes</taxon>
        <taxon>Anatidae</taxon>
        <taxon>Anatinae</taxon>
        <taxon>Anas</taxon>
    </lineage>
</organism>
<keyword evidence="3" id="KW-1185">Reference proteome</keyword>
<dbReference type="Proteomes" id="UP000296049">
    <property type="component" value="Unassembled WGS sequence"/>
</dbReference>
<evidence type="ECO:0000256" key="1">
    <source>
        <dbReference type="SAM" id="MobiDB-lite"/>
    </source>
</evidence>
<proteinExistence type="predicted"/>